<dbReference type="GO" id="GO:0008270">
    <property type="term" value="F:zinc ion binding"/>
    <property type="evidence" value="ECO:0007669"/>
    <property type="project" value="InterPro"/>
</dbReference>
<evidence type="ECO:0000256" key="6">
    <source>
        <dbReference type="RuleBase" id="RU361277"/>
    </source>
</evidence>
<dbReference type="GO" id="GO:0051903">
    <property type="term" value="F:S-(hydroxymethyl)glutathione dehydrogenase [NAD(P)+] activity"/>
    <property type="evidence" value="ECO:0007669"/>
    <property type="project" value="TreeGrafter"/>
</dbReference>
<dbReference type="SUPFAM" id="SSF50129">
    <property type="entry name" value="GroES-like"/>
    <property type="match status" value="1"/>
</dbReference>
<feature type="domain" description="Enoyl reductase (ER)" evidence="7">
    <location>
        <begin position="12"/>
        <end position="362"/>
    </location>
</feature>
<comment type="similarity">
    <text evidence="6">Belongs to the zinc-containing alcohol dehydrogenase family.</text>
</comment>
<gene>
    <name evidence="8" type="ORF">SAMN05421790_1235</name>
</gene>
<dbReference type="PROSITE" id="PS00059">
    <property type="entry name" value="ADH_ZINC"/>
    <property type="match status" value="1"/>
</dbReference>
<evidence type="ECO:0000259" key="7">
    <source>
        <dbReference type="SMART" id="SM00829"/>
    </source>
</evidence>
<dbReference type="CDD" id="cd08278">
    <property type="entry name" value="benzyl_alcohol_DH"/>
    <property type="match status" value="1"/>
</dbReference>
<dbReference type="PANTHER" id="PTHR43880:SF12">
    <property type="entry name" value="ALCOHOL DEHYDROGENASE CLASS-3"/>
    <property type="match status" value="1"/>
</dbReference>
<dbReference type="PANTHER" id="PTHR43880">
    <property type="entry name" value="ALCOHOL DEHYDROGENASE"/>
    <property type="match status" value="1"/>
</dbReference>
<keyword evidence="5" id="KW-0520">NAD</keyword>
<dbReference type="Gene3D" id="3.40.50.720">
    <property type="entry name" value="NAD(P)-binding Rossmann-like Domain"/>
    <property type="match status" value="1"/>
</dbReference>
<evidence type="ECO:0000313" key="9">
    <source>
        <dbReference type="Proteomes" id="UP000186795"/>
    </source>
</evidence>
<dbReference type="EMBL" id="FTOD01000023">
    <property type="protein sequence ID" value="SIT19809.1"/>
    <property type="molecule type" value="Genomic_DNA"/>
</dbReference>
<evidence type="ECO:0000256" key="1">
    <source>
        <dbReference type="ARBA" id="ARBA00001947"/>
    </source>
</evidence>
<evidence type="ECO:0000256" key="3">
    <source>
        <dbReference type="ARBA" id="ARBA00022833"/>
    </source>
</evidence>
<keyword evidence="2 6" id="KW-0479">Metal-binding</keyword>
<dbReference type="SUPFAM" id="SSF51735">
    <property type="entry name" value="NAD(P)-binding Rossmann-fold domains"/>
    <property type="match status" value="1"/>
</dbReference>
<keyword evidence="9" id="KW-1185">Reference proteome</keyword>
<dbReference type="OrthoDB" id="9806940at2"/>
<dbReference type="InterPro" id="IPR036291">
    <property type="entry name" value="NAD(P)-bd_dom_sf"/>
</dbReference>
<organism evidence="8 9">
    <name type="scientific">Kroppenstedtia eburnea</name>
    <dbReference type="NCBI Taxonomy" id="714067"/>
    <lineage>
        <taxon>Bacteria</taxon>
        <taxon>Bacillati</taxon>
        <taxon>Bacillota</taxon>
        <taxon>Bacilli</taxon>
        <taxon>Bacillales</taxon>
        <taxon>Thermoactinomycetaceae</taxon>
        <taxon>Kroppenstedtia</taxon>
    </lineage>
</organism>
<evidence type="ECO:0000313" key="8">
    <source>
        <dbReference type="EMBL" id="SIT19809.1"/>
    </source>
</evidence>
<comment type="cofactor">
    <cofactor evidence="1 6">
        <name>Zn(2+)</name>
        <dbReference type="ChEBI" id="CHEBI:29105"/>
    </cofactor>
</comment>
<dbReference type="InterPro" id="IPR013149">
    <property type="entry name" value="ADH-like_C"/>
</dbReference>
<dbReference type="Gene3D" id="3.90.180.10">
    <property type="entry name" value="Medium-chain alcohol dehydrogenases, catalytic domain"/>
    <property type="match status" value="1"/>
</dbReference>
<protein>
    <submittedName>
        <fullName evidence="8">Aryl-alcohol dehydrogenase</fullName>
    </submittedName>
</protein>
<dbReference type="RefSeq" id="WP_076526586.1">
    <property type="nucleotide sequence ID" value="NZ_CP048103.1"/>
</dbReference>
<sequence length="366" mass="38961">MEIKAAVTTAKGSPFSVEHVQLEEPKEGEVLVKVVASGTCHTDMVARDQEYPVPLPAVLGHEGAGVVEKVGGGVKSVAEGDHVVLSFAYCGRCKSCLTGHPYVCENFSELNFVGDSPNPPRRIHRDGEYLTTFFGQSSFATYALTSEQNVVKVDREADLNILGPLGCGIQTGAGAVLNTLKPQAGSSIACFGCGAVGLSALMAARAVGCTPIIAIDVHDQRLQLAKELGATHTINGKDEDAVEVIRKLLGTGVKYSVETTGVPAVLRQAVESLTFMGMAAVIGAPPFGATVELDINDVLLQEKTIRGVIEGDSIPQVFIPQLIALYKEGLFPFDKLIRFYELDEINEAIKDSETGVTIKPVIRMPH</sequence>
<evidence type="ECO:0000256" key="4">
    <source>
        <dbReference type="ARBA" id="ARBA00023002"/>
    </source>
</evidence>
<dbReference type="InterPro" id="IPR013154">
    <property type="entry name" value="ADH-like_N"/>
</dbReference>
<dbReference type="Pfam" id="PF00107">
    <property type="entry name" value="ADH_zinc_N"/>
    <property type="match status" value="1"/>
</dbReference>
<keyword evidence="3 6" id="KW-0862">Zinc</keyword>
<dbReference type="InterPro" id="IPR020843">
    <property type="entry name" value="ER"/>
</dbReference>
<dbReference type="InterPro" id="IPR011032">
    <property type="entry name" value="GroES-like_sf"/>
</dbReference>
<dbReference type="GO" id="GO:0005829">
    <property type="term" value="C:cytosol"/>
    <property type="evidence" value="ECO:0007669"/>
    <property type="project" value="TreeGrafter"/>
</dbReference>
<reference evidence="9" key="1">
    <citation type="submission" date="2017-01" db="EMBL/GenBank/DDBJ databases">
        <authorList>
            <person name="Varghese N."/>
            <person name="Submissions S."/>
        </authorList>
    </citation>
    <scope>NUCLEOTIDE SEQUENCE [LARGE SCALE GENOMIC DNA]</scope>
    <source>
        <strain evidence="9">DSM 45196</strain>
    </source>
</reference>
<evidence type="ECO:0000256" key="5">
    <source>
        <dbReference type="ARBA" id="ARBA00023027"/>
    </source>
</evidence>
<name>A0A1N7QAQ7_9BACL</name>
<dbReference type="AlphaFoldDB" id="A0A1N7QAQ7"/>
<dbReference type="Proteomes" id="UP000186795">
    <property type="component" value="Unassembled WGS sequence"/>
</dbReference>
<dbReference type="InterPro" id="IPR002328">
    <property type="entry name" value="ADH_Zn_CS"/>
</dbReference>
<dbReference type="FunFam" id="3.40.50.720:FF:000003">
    <property type="entry name" value="S-(hydroxymethyl)glutathione dehydrogenase"/>
    <property type="match status" value="1"/>
</dbReference>
<keyword evidence="4" id="KW-0560">Oxidoreductase</keyword>
<evidence type="ECO:0000256" key="2">
    <source>
        <dbReference type="ARBA" id="ARBA00022723"/>
    </source>
</evidence>
<accession>A0A1N7QAQ7</accession>
<dbReference type="GO" id="GO:0046294">
    <property type="term" value="P:formaldehyde catabolic process"/>
    <property type="evidence" value="ECO:0007669"/>
    <property type="project" value="TreeGrafter"/>
</dbReference>
<dbReference type="Pfam" id="PF08240">
    <property type="entry name" value="ADH_N"/>
    <property type="match status" value="1"/>
</dbReference>
<dbReference type="SMART" id="SM00829">
    <property type="entry name" value="PKS_ER"/>
    <property type="match status" value="1"/>
</dbReference>
<proteinExistence type="inferred from homology"/>